<name>A0A7I8VVP9_9ANNE</name>
<protein>
    <submittedName>
        <fullName evidence="2">DgyrCDS8977</fullName>
    </submittedName>
</protein>
<dbReference type="InterPro" id="IPR029056">
    <property type="entry name" value="Ribokinase-like"/>
</dbReference>
<dbReference type="Gene3D" id="3.40.1190.20">
    <property type="match status" value="1"/>
</dbReference>
<dbReference type="AlphaFoldDB" id="A0A7I8VVP9"/>
<keyword evidence="3" id="KW-1185">Reference proteome</keyword>
<reference evidence="2 3" key="1">
    <citation type="submission" date="2020-08" db="EMBL/GenBank/DDBJ databases">
        <authorList>
            <person name="Hejnol A."/>
        </authorList>
    </citation>
    <scope>NUCLEOTIDE SEQUENCE [LARGE SCALE GENOMIC DNA]</scope>
</reference>
<accession>A0A7I8VVP9</accession>
<dbReference type="GO" id="GO:0006000">
    <property type="term" value="P:fructose metabolic process"/>
    <property type="evidence" value="ECO:0007669"/>
    <property type="project" value="InterPro"/>
</dbReference>
<evidence type="ECO:0000313" key="3">
    <source>
        <dbReference type="Proteomes" id="UP000549394"/>
    </source>
</evidence>
<sequence length="308" mass="34335">MSQGPMEKKNFLCVGLICVDIMNHVEKFPTEDSDNRASDQYWQRGGNASNNCTVLSLLGENVSIFGTIANSNELGFLQDDFKKYNISFNNCPIKENVTCPLSIAIVNKQNGSRTIIHHNRNLPELTSDEFSKLDLKNFDWIHFEGRPSVDEISGMLQIIDTFNEKYDKKIRTSVELEKKRETLKLLADRADVIFVSKGHASMLGYNKKEDALLHYLKKCRPKATVIVPWAEEGAVGQVQGQDQMFHSPCFSPDKVIDTLGAGDTFVASCIQALSRDLPLAHALKIACKVAGFKCGIKGYDGISKNLIV</sequence>
<dbReference type="CDD" id="cd01939">
    <property type="entry name" value="Ketohexokinase"/>
    <property type="match status" value="1"/>
</dbReference>
<proteinExistence type="predicted"/>
<evidence type="ECO:0000313" key="2">
    <source>
        <dbReference type="EMBL" id="CAD5120411.1"/>
    </source>
</evidence>
<dbReference type="Pfam" id="PF00294">
    <property type="entry name" value="PfkB"/>
    <property type="match status" value="1"/>
</dbReference>
<dbReference type="GO" id="GO:0004454">
    <property type="term" value="F:ketohexokinase activity"/>
    <property type="evidence" value="ECO:0007669"/>
    <property type="project" value="InterPro"/>
</dbReference>
<dbReference type="InterPro" id="IPR034093">
    <property type="entry name" value="KHK"/>
</dbReference>
<dbReference type="PANTHER" id="PTHR42774:SF3">
    <property type="entry name" value="KETOHEXOKINASE"/>
    <property type="match status" value="1"/>
</dbReference>
<dbReference type="InterPro" id="IPR011611">
    <property type="entry name" value="PfkB_dom"/>
</dbReference>
<dbReference type="PANTHER" id="PTHR42774">
    <property type="entry name" value="PHOSPHOTRANSFERASE SYSTEM TRANSPORT PROTEIN"/>
    <property type="match status" value="1"/>
</dbReference>
<dbReference type="OrthoDB" id="204058at2759"/>
<gene>
    <name evidence="2" type="ORF">DGYR_LOCUS8517</name>
</gene>
<evidence type="ECO:0000259" key="1">
    <source>
        <dbReference type="Pfam" id="PF00294"/>
    </source>
</evidence>
<feature type="domain" description="Carbohydrate kinase PfkB" evidence="1">
    <location>
        <begin position="10"/>
        <end position="296"/>
    </location>
</feature>
<organism evidence="2 3">
    <name type="scientific">Dimorphilus gyrociliatus</name>
    <dbReference type="NCBI Taxonomy" id="2664684"/>
    <lineage>
        <taxon>Eukaryota</taxon>
        <taxon>Metazoa</taxon>
        <taxon>Spiralia</taxon>
        <taxon>Lophotrochozoa</taxon>
        <taxon>Annelida</taxon>
        <taxon>Polychaeta</taxon>
        <taxon>Polychaeta incertae sedis</taxon>
        <taxon>Dinophilidae</taxon>
        <taxon>Dimorphilus</taxon>
    </lineage>
</organism>
<comment type="caution">
    <text evidence="2">The sequence shown here is derived from an EMBL/GenBank/DDBJ whole genome shotgun (WGS) entry which is preliminary data.</text>
</comment>
<dbReference type="EMBL" id="CAJFCJ010000012">
    <property type="protein sequence ID" value="CAD5120411.1"/>
    <property type="molecule type" value="Genomic_DNA"/>
</dbReference>
<dbReference type="InterPro" id="IPR052562">
    <property type="entry name" value="Ketohexokinase-related"/>
</dbReference>
<dbReference type="Proteomes" id="UP000549394">
    <property type="component" value="Unassembled WGS sequence"/>
</dbReference>
<dbReference type="SUPFAM" id="SSF53613">
    <property type="entry name" value="Ribokinase-like"/>
    <property type="match status" value="1"/>
</dbReference>